<dbReference type="OrthoDB" id="7021192at2"/>
<sequence length="67" mass="7498">MRFSEINLLGVYVAPMSMLMLIAWLATLALLRVSGRFGLLRHVWHPALFALAIYVIALSSMVLVIAR</sequence>
<evidence type="ECO:0000313" key="7">
    <source>
        <dbReference type="Proteomes" id="UP000190675"/>
    </source>
</evidence>
<dbReference type="EMBL" id="LT670818">
    <property type="protein sequence ID" value="SHG90749.1"/>
    <property type="molecule type" value="Genomic_DNA"/>
</dbReference>
<proteinExistence type="predicted"/>
<name>A0A1M5NNI3_9BRAD</name>
<organism evidence="6 7">
    <name type="scientific">Bradyrhizobium erythrophlei</name>
    <dbReference type="NCBI Taxonomy" id="1437360"/>
    <lineage>
        <taxon>Bacteria</taxon>
        <taxon>Pseudomonadati</taxon>
        <taxon>Pseudomonadota</taxon>
        <taxon>Alphaproteobacteria</taxon>
        <taxon>Hyphomicrobiales</taxon>
        <taxon>Nitrobacteraceae</taxon>
        <taxon>Bradyrhizobium</taxon>
    </lineage>
</organism>
<reference evidence="6 7" key="1">
    <citation type="submission" date="2016-11" db="EMBL/GenBank/DDBJ databases">
        <authorList>
            <person name="Jaros S."/>
            <person name="Januszkiewicz K."/>
            <person name="Wedrychowicz H."/>
        </authorList>
    </citation>
    <scope>NUCLEOTIDE SEQUENCE [LARGE SCALE GENOMIC DNA]</scope>
    <source>
        <strain evidence="6 7">GAS242</strain>
    </source>
</reference>
<evidence type="ECO:0008006" key="8">
    <source>
        <dbReference type="Google" id="ProtNLM"/>
    </source>
</evidence>
<feature type="transmembrane region" description="Helical" evidence="5">
    <location>
        <begin position="43"/>
        <end position="66"/>
    </location>
</feature>
<dbReference type="Pfam" id="PF07869">
    <property type="entry name" value="DUF1656"/>
    <property type="match status" value="1"/>
</dbReference>
<accession>A0A1M5NNI3</accession>
<keyword evidence="3 5" id="KW-1133">Transmembrane helix</keyword>
<dbReference type="AlphaFoldDB" id="A0A1M5NNI3"/>
<protein>
    <recommendedName>
        <fullName evidence="8">DUF1656 domain-containing protein</fullName>
    </recommendedName>
</protein>
<evidence type="ECO:0000313" key="6">
    <source>
        <dbReference type="EMBL" id="SHG90749.1"/>
    </source>
</evidence>
<evidence type="ECO:0000256" key="5">
    <source>
        <dbReference type="SAM" id="Phobius"/>
    </source>
</evidence>
<dbReference type="Proteomes" id="UP000190675">
    <property type="component" value="Chromosome I"/>
</dbReference>
<dbReference type="InterPro" id="IPR012451">
    <property type="entry name" value="DUF1656"/>
</dbReference>
<keyword evidence="4 5" id="KW-0472">Membrane</keyword>
<gene>
    <name evidence="6" type="ORF">SAMN05444169_4745</name>
</gene>
<evidence type="ECO:0000256" key="1">
    <source>
        <dbReference type="ARBA" id="ARBA00022475"/>
    </source>
</evidence>
<evidence type="ECO:0000256" key="3">
    <source>
        <dbReference type="ARBA" id="ARBA00022989"/>
    </source>
</evidence>
<evidence type="ECO:0000256" key="2">
    <source>
        <dbReference type="ARBA" id="ARBA00022692"/>
    </source>
</evidence>
<keyword evidence="2 5" id="KW-0812">Transmembrane</keyword>
<keyword evidence="1" id="KW-1003">Cell membrane</keyword>
<feature type="transmembrane region" description="Helical" evidence="5">
    <location>
        <begin position="12"/>
        <end position="31"/>
    </location>
</feature>
<evidence type="ECO:0000256" key="4">
    <source>
        <dbReference type="ARBA" id="ARBA00023136"/>
    </source>
</evidence>